<protein>
    <submittedName>
        <fullName evidence="2 3">Uncharacterized protein</fullName>
    </submittedName>
</protein>
<feature type="region of interest" description="Disordered" evidence="1">
    <location>
        <begin position="1"/>
        <end position="25"/>
    </location>
</feature>
<dbReference type="Gramene" id="KQJ90905">
    <property type="protein sequence ID" value="KQJ90905"/>
    <property type="gene ID" value="BRADI_4g34481v3"/>
</dbReference>
<evidence type="ECO:0000256" key="1">
    <source>
        <dbReference type="SAM" id="MobiDB-lite"/>
    </source>
</evidence>
<name>A0A0Q3PN78_BRADI</name>
<dbReference type="AlphaFoldDB" id="A0A0Q3PN78"/>
<accession>A0A0Q3PN78</accession>
<evidence type="ECO:0000313" key="3">
    <source>
        <dbReference type="EnsemblPlants" id="KQJ90905"/>
    </source>
</evidence>
<organism evidence="2">
    <name type="scientific">Brachypodium distachyon</name>
    <name type="common">Purple false brome</name>
    <name type="synonym">Trachynia distachya</name>
    <dbReference type="NCBI Taxonomy" id="15368"/>
    <lineage>
        <taxon>Eukaryota</taxon>
        <taxon>Viridiplantae</taxon>
        <taxon>Streptophyta</taxon>
        <taxon>Embryophyta</taxon>
        <taxon>Tracheophyta</taxon>
        <taxon>Spermatophyta</taxon>
        <taxon>Magnoliopsida</taxon>
        <taxon>Liliopsida</taxon>
        <taxon>Poales</taxon>
        <taxon>Poaceae</taxon>
        <taxon>BOP clade</taxon>
        <taxon>Pooideae</taxon>
        <taxon>Stipodae</taxon>
        <taxon>Brachypodieae</taxon>
        <taxon>Brachypodium</taxon>
    </lineage>
</organism>
<keyword evidence="4" id="KW-1185">Reference proteome</keyword>
<sequence length="342" mass="36227">MAALQSGHRPRPARSSRAQARQKVWPQGMKAALFPRAIHTQHLPPTLLAPPPFLPSSDAATSSTRVHAPPPAVAAVHCCSACSSSAISDTLLSPSPGAGGVGGAAAGDARRREEEEGAVGARSSSAPLRMTSRSVRRLPAAARRVPSSSSSSRSLRRSRRLEDAASCCASVTPPPLRRSISQGPGGALHATRQLCGLTLISDTVPWQEQKGASQILPIALDSARGSASDRAERARIVFVEGERPMRLDWSLTQHVRTLWRRSGLGATWRPLEWRKQTASTGGRLRPTVSTIFPASGSGAEFLCGREQRSGDRERRLPAAGVWKFSLKSGGGLDAGCHAASTR</sequence>
<reference evidence="2 3" key="1">
    <citation type="journal article" date="2010" name="Nature">
        <title>Genome sequencing and analysis of the model grass Brachypodium distachyon.</title>
        <authorList>
            <consortium name="International Brachypodium Initiative"/>
        </authorList>
    </citation>
    <scope>NUCLEOTIDE SEQUENCE [LARGE SCALE GENOMIC DNA]</scope>
    <source>
        <strain evidence="2 3">Bd21</strain>
    </source>
</reference>
<dbReference type="EnsemblPlants" id="KQJ90905">
    <property type="protein sequence ID" value="KQJ90905"/>
    <property type="gene ID" value="BRADI_4g34481v3"/>
</dbReference>
<feature type="compositionally biased region" description="Low complexity" evidence="1">
    <location>
        <begin position="137"/>
        <end position="153"/>
    </location>
</feature>
<dbReference type="Proteomes" id="UP000008810">
    <property type="component" value="Chromosome 4"/>
</dbReference>
<evidence type="ECO:0000313" key="2">
    <source>
        <dbReference type="EMBL" id="KQJ90905.1"/>
    </source>
</evidence>
<feature type="region of interest" description="Disordered" evidence="1">
    <location>
        <begin position="92"/>
        <end position="187"/>
    </location>
</feature>
<proteinExistence type="predicted"/>
<evidence type="ECO:0000313" key="4">
    <source>
        <dbReference type="Proteomes" id="UP000008810"/>
    </source>
</evidence>
<dbReference type="EMBL" id="CM000883">
    <property type="protein sequence ID" value="KQJ90905.1"/>
    <property type="molecule type" value="Genomic_DNA"/>
</dbReference>
<gene>
    <name evidence="2" type="ORF">BRADI_4g34481v3</name>
</gene>
<reference evidence="2" key="2">
    <citation type="submission" date="2017-06" db="EMBL/GenBank/DDBJ databases">
        <title>WGS assembly of Brachypodium distachyon.</title>
        <authorList>
            <consortium name="The International Brachypodium Initiative"/>
            <person name="Lucas S."/>
            <person name="Harmon-Smith M."/>
            <person name="Lail K."/>
            <person name="Tice H."/>
            <person name="Grimwood J."/>
            <person name="Bruce D."/>
            <person name="Barry K."/>
            <person name="Shu S."/>
            <person name="Lindquist E."/>
            <person name="Wang M."/>
            <person name="Pitluck S."/>
            <person name="Vogel J.P."/>
            <person name="Garvin D.F."/>
            <person name="Mockler T.C."/>
            <person name="Schmutz J."/>
            <person name="Rokhsar D."/>
            <person name="Bevan M.W."/>
        </authorList>
    </citation>
    <scope>NUCLEOTIDE SEQUENCE</scope>
    <source>
        <strain evidence="2">Bd21</strain>
    </source>
</reference>
<reference evidence="3" key="3">
    <citation type="submission" date="2018-08" db="UniProtKB">
        <authorList>
            <consortium name="EnsemblPlants"/>
        </authorList>
    </citation>
    <scope>IDENTIFICATION</scope>
    <source>
        <strain evidence="3">cv. Bd21</strain>
    </source>
</reference>
<dbReference type="InParanoid" id="A0A0Q3PN78"/>